<keyword evidence="2" id="KW-1185">Reference proteome</keyword>
<gene>
    <name evidence="1" type="ORF">DHETER_LOCUS11684</name>
</gene>
<accession>A0ACA9PF98</accession>
<organism evidence="1 2">
    <name type="scientific">Dentiscutata heterogama</name>
    <dbReference type="NCBI Taxonomy" id="1316150"/>
    <lineage>
        <taxon>Eukaryota</taxon>
        <taxon>Fungi</taxon>
        <taxon>Fungi incertae sedis</taxon>
        <taxon>Mucoromycota</taxon>
        <taxon>Glomeromycotina</taxon>
        <taxon>Glomeromycetes</taxon>
        <taxon>Diversisporales</taxon>
        <taxon>Gigasporaceae</taxon>
        <taxon>Dentiscutata</taxon>
    </lineage>
</organism>
<feature type="non-terminal residue" evidence="1">
    <location>
        <position position="1"/>
    </location>
</feature>
<reference evidence="1" key="1">
    <citation type="submission" date="2021-06" db="EMBL/GenBank/DDBJ databases">
        <authorList>
            <person name="Kallberg Y."/>
            <person name="Tangrot J."/>
            <person name="Rosling A."/>
        </authorList>
    </citation>
    <scope>NUCLEOTIDE SEQUENCE</scope>
    <source>
        <strain evidence="1">IL203A</strain>
    </source>
</reference>
<proteinExistence type="predicted"/>
<sequence length="60" mass="6427">ISENSSSNNNLPIAIGISVGVIIIVILSFAGFLLYKRSKSKINYIPTPGGNSQCNLDVLY</sequence>
<dbReference type="Proteomes" id="UP000789702">
    <property type="component" value="Unassembled WGS sequence"/>
</dbReference>
<evidence type="ECO:0000313" key="2">
    <source>
        <dbReference type="Proteomes" id="UP000789702"/>
    </source>
</evidence>
<protein>
    <submittedName>
        <fullName evidence="1">16909_t:CDS:1</fullName>
    </submittedName>
</protein>
<comment type="caution">
    <text evidence="1">The sequence shown here is derived from an EMBL/GenBank/DDBJ whole genome shotgun (WGS) entry which is preliminary data.</text>
</comment>
<evidence type="ECO:0000313" key="1">
    <source>
        <dbReference type="EMBL" id="CAG8699575.1"/>
    </source>
</evidence>
<dbReference type="EMBL" id="CAJVPU010026343">
    <property type="protein sequence ID" value="CAG8699575.1"/>
    <property type="molecule type" value="Genomic_DNA"/>
</dbReference>
<name>A0ACA9PF98_9GLOM</name>